<dbReference type="FunFam" id="3.90.550.10:FF:000011">
    <property type="entry name" value="3-deoxy-manno-octulosonate cytidylyltransferase"/>
    <property type="match status" value="1"/>
</dbReference>
<dbReference type="PANTHER" id="PTHR42866:SF2">
    <property type="entry name" value="3-DEOXY-MANNO-OCTULOSONATE CYTIDYLYLTRANSFERASE, MITOCHONDRIAL"/>
    <property type="match status" value="1"/>
</dbReference>
<comment type="function">
    <text evidence="5">Activates KDO (a required 8-carbon sugar) for incorporation into bacterial lipopolysaccharide in Gram-negative bacteria.</text>
</comment>
<keyword evidence="2 5" id="KW-0808">Transferase</keyword>
<gene>
    <name evidence="5" type="primary">kdsB</name>
    <name evidence="6" type="ORF">ETSY1_09065</name>
</gene>
<evidence type="ECO:0000313" key="6">
    <source>
        <dbReference type="EMBL" id="ETX01023.1"/>
    </source>
</evidence>
<dbReference type="EMBL" id="AZHW01000277">
    <property type="protein sequence ID" value="ETX01023.1"/>
    <property type="molecule type" value="Genomic_DNA"/>
</dbReference>
<keyword evidence="4 5" id="KW-0448">Lipopolysaccharide biosynthesis</keyword>
<organism evidence="6 7">
    <name type="scientific">Entotheonella factor</name>
    <dbReference type="NCBI Taxonomy" id="1429438"/>
    <lineage>
        <taxon>Bacteria</taxon>
        <taxon>Pseudomonadati</taxon>
        <taxon>Nitrospinota/Tectimicrobiota group</taxon>
        <taxon>Candidatus Tectimicrobiota</taxon>
        <taxon>Candidatus Entotheonellia</taxon>
        <taxon>Candidatus Entotheonellales</taxon>
        <taxon>Candidatus Entotheonellaceae</taxon>
        <taxon>Candidatus Entotheonella</taxon>
    </lineage>
</organism>
<dbReference type="NCBIfam" id="NF003950">
    <property type="entry name" value="PRK05450.1-3"/>
    <property type="match status" value="1"/>
</dbReference>
<dbReference type="PANTHER" id="PTHR42866">
    <property type="entry name" value="3-DEOXY-MANNO-OCTULOSONATE CYTIDYLYLTRANSFERASE"/>
    <property type="match status" value="1"/>
</dbReference>
<dbReference type="Pfam" id="PF02348">
    <property type="entry name" value="CTP_transf_3"/>
    <property type="match status" value="1"/>
</dbReference>
<dbReference type="InterPro" id="IPR029044">
    <property type="entry name" value="Nucleotide-diphossugar_trans"/>
</dbReference>
<evidence type="ECO:0000256" key="1">
    <source>
        <dbReference type="ARBA" id="ARBA00004370"/>
    </source>
</evidence>
<comment type="catalytic activity">
    <reaction evidence="5">
        <text>3-deoxy-alpha-D-manno-oct-2-ulosonate + CTP = CMP-3-deoxy-beta-D-manno-octulosonate + diphosphate</text>
        <dbReference type="Rhea" id="RHEA:23448"/>
        <dbReference type="ChEBI" id="CHEBI:33019"/>
        <dbReference type="ChEBI" id="CHEBI:37563"/>
        <dbReference type="ChEBI" id="CHEBI:85986"/>
        <dbReference type="ChEBI" id="CHEBI:85987"/>
        <dbReference type="EC" id="2.7.7.38"/>
    </reaction>
</comment>
<evidence type="ECO:0000256" key="5">
    <source>
        <dbReference type="HAMAP-Rule" id="MF_00057"/>
    </source>
</evidence>
<evidence type="ECO:0000256" key="4">
    <source>
        <dbReference type="ARBA" id="ARBA00022985"/>
    </source>
</evidence>
<dbReference type="Gene3D" id="3.90.550.10">
    <property type="entry name" value="Spore Coat Polysaccharide Biosynthesis Protein SpsA, Chain A"/>
    <property type="match status" value="1"/>
</dbReference>
<dbReference type="Proteomes" id="UP000019141">
    <property type="component" value="Unassembled WGS sequence"/>
</dbReference>
<dbReference type="GO" id="GO:0005829">
    <property type="term" value="C:cytosol"/>
    <property type="evidence" value="ECO:0007669"/>
    <property type="project" value="TreeGrafter"/>
</dbReference>
<dbReference type="AlphaFoldDB" id="W4LSS1"/>
<dbReference type="GO" id="GO:0008690">
    <property type="term" value="F:3-deoxy-manno-octulosonate cytidylyltransferase activity"/>
    <property type="evidence" value="ECO:0007669"/>
    <property type="project" value="UniProtKB-UniRule"/>
</dbReference>
<dbReference type="GO" id="GO:0033468">
    <property type="term" value="P:CMP-keto-3-deoxy-D-manno-octulosonic acid biosynthetic process"/>
    <property type="evidence" value="ECO:0007669"/>
    <property type="project" value="UniProtKB-UniRule"/>
</dbReference>
<keyword evidence="3 5" id="KW-0548">Nucleotidyltransferase</keyword>
<dbReference type="NCBIfam" id="NF003952">
    <property type="entry name" value="PRK05450.1-5"/>
    <property type="match status" value="1"/>
</dbReference>
<protein>
    <recommendedName>
        <fullName evidence="5">3-deoxy-manno-octulosonate cytidylyltransferase</fullName>
        <ecNumber evidence="5">2.7.7.38</ecNumber>
    </recommendedName>
    <alternativeName>
        <fullName evidence="5">CMP-2-keto-3-deoxyoctulosonic acid synthase</fullName>
        <shortName evidence="5">CKS</shortName>
        <shortName evidence="5">CMP-KDO synthase</shortName>
    </alternativeName>
</protein>
<comment type="similarity">
    <text evidence="5">Belongs to the KdsB family.</text>
</comment>
<reference evidence="6 7" key="1">
    <citation type="journal article" date="2014" name="Nature">
        <title>An environmental bacterial taxon with a large and distinct metabolic repertoire.</title>
        <authorList>
            <person name="Wilson M.C."/>
            <person name="Mori T."/>
            <person name="Ruckert C."/>
            <person name="Uria A.R."/>
            <person name="Helf M.J."/>
            <person name="Takada K."/>
            <person name="Gernert C."/>
            <person name="Steffens U.A."/>
            <person name="Heycke N."/>
            <person name="Schmitt S."/>
            <person name="Rinke C."/>
            <person name="Helfrich E.J."/>
            <person name="Brachmann A.O."/>
            <person name="Gurgui C."/>
            <person name="Wakimoto T."/>
            <person name="Kracht M."/>
            <person name="Crusemann M."/>
            <person name="Hentschel U."/>
            <person name="Abe I."/>
            <person name="Matsunaga S."/>
            <person name="Kalinowski J."/>
            <person name="Takeyama H."/>
            <person name="Piel J."/>
        </authorList>
    </citation>
    <scope>NUCLEOTIDE SEQUENCE [LARGE SCALE GENOMIC DNA]</scope>
    <source>
        <strain evidence="7">TSY1</strain>
    </source>
</reference>
<dbReference type="CDD" id="cd02517">
    <property type="entry name" value="CMP-KDO-Synthetase"/>
    <property type="match status" value="1"/>
</dbReference>
<dbReference type="InterPro" id="IPR003329">
    <property type="entry name" value="Cytidylyl_trans"/>
</dbReference>
<name>W4LSS1_ENTF1</name>
<dbReference type="HOGENOM" id="CLU_065038_0_1_7"/>
<dbReference type="PATRIC" id="fig|1429438.4.peg.1888"/>
<proteinExistence type="inferred from homology"/>
<dbReference type="NCBIfam" id="NF009905">
    <property type="entry name" value="PRK13368.1"/>
    <property type="match status" value="1"/>
</dbReference>
<dbReference type="UniPathway" id="UPA00358">
    <property type="reaction ID" value="UER00476"/>
</dbReference>
<dbReference type="EC" id="2.7.7.38" evidence="5"/>
<comment type="pathway">
    <text evidence="5">Nucleotide-sugar biosynthesis; CMP-3-deoxy-D-manno-octulosonate biosynthesis; CMP-3-deoxy-D-manno-octulosonate from 3-deoxy-D-manno-octulosonate and CTP: step 1/1.</text>
</comment>
<keyword evidence="5" id="KW-0963">Cytoplasm</keyword>
<evidence type="ECO:0000313" key="7">
    <source>
        <dbReference type="Proteomes" id="UP000019141"/>
    </source>
</evidence>
<dbReference type="SUPFAM" id="SSF53448">
    <property type="entry name" value="Nucleotide-diphospho-sugar transferases"/>
    <property type="match status" value="1"/>
</dbReference>
<dbReference type="GO" id="GO:0009103">
    <property type="term" value="P:lipopolysaccharide biosynthetic process"/>
    <property type="evidence" value="ECO:0007669"/>
    <property type="project" value="UniProtKB-UniRule"/>
</dbReference>
<keyword evidence="7" id="KW-1185">Reference proteome</keyword>
<evidence type="ECO:0000256" key="3">
    <source>
        <dbReference type="ARBA" id="ARBA00022695"/>
    </source>
</evidence>
<dbReference type="InterPro" id="IPR004528">
    <property type="entry name" value="KdsB"/>
</dbReference>
<comment type="subcellular location">
    <subcellularLocation>
        <location evidence="5">Cytoplasm</location>
    </subcellularLocation>
    <subcellularLocation>
        <location evidence="1">Membrane</location>
    </subcellularLocation>
</comment>
<dbReference type="HAMAP" id="MF_00057">
    <property type="entry name" value="KdsB"/>
    <property type="match status" value="1"/>
</dbReference>
<evidence type="ECO:0000256" key="2">
    <source>
        <dbReference type="ARBA" id="ARBA00022679"/>
    </source>
</evidence>
<accession>W4LSS1</accession>
<dbReference type="GO" id="GO:0016020">
    <property type="term" value="C:membrane"/>
    <property type="evidence" value="ECO:0007669"/>
    <property type="project" value="UniProtKB-SubCell"/>
</dbReference>
<sequence length="253" mass="28156">MQAVAIIPARYASSRFPGKALADIAGKPMIQHTYERVQQAARVSRILVATDDDRIAQAVERFGGVAVMTSPDHATGTDRLAEVAATLADELIVNVQGDEPLIHPEMIDTVVRLLAEEPALPMSTLRIRIETPDDIFNPAITKVVTDLNGYALYFSKGPIPFCRNEWGDFVRRGEGLPDFVPPQVACHVGLYAYRRDFLLRYASLPPTPLEQLEQLEQLRVLEHGYRIKVADTAHTSIGVDTPEDLEKARQLFR</sequence>
<dbReference type="NCBIfam" id="TIGR00466">
    <property type="entry name" value="kdsB"/>
    <property type="match status" value="1"/>
</dbReference>
<comment type="caution">
    <text evidence="6">The sequence shown here is derived from an EMBL/GenBank/DDBJ whole genome shotgun (WGS) entry which is preliminary data.</text>
</comment>